<dbReference type="Gene3D" id="3.40.50.150">
    <property type="entry name" value="Vaccinia Virus protein VP39"/>
    <property type="match status" value="1"/>
</dbReference>
<feature type="coiled-coil region" evidence="8">
    <location>
        <begin position="467"/>
        <end position="501"/>
    </location>
</feature>
<dbReference type="Gene3D" id="1.20.1260.30">
    <property type="match status" value="1"/>
</dbReference>
<dbReference type="NCBIfam" id="TIGR00497">
    <property type="entry name" value="hsdM"/>
    <property type="match status" value="1"/>
</dbReference>
<comment type="catalytic activity">
    <reaction evidence="7">
        <text>a 2'-deoxyadenosine in DNA + S-adenosyl-L-methionine = an N(6)-methyl-2'-deoxyadenosine in DNA + S-adenosyl-L-homocysteine + H(+)</text>
        <dbReference type="Rhea" id="RHEA:15197"/>
        <dbReference type="Rhea" id="RHEA-COMP:12418"/>
        <dbReference type="Rhea" id="RHEA-COMP:12419"/>
        <dbReference type="ChEBI" id="CHEBI:15378"/>
        <dbReference type="ChEBI" id="CHEBI:57856"/>
        <dbReference type="ChEBI" id="CHEBI:59789"/>
        <dbReference type="ChEBI" id="CHEBI:90615"/>
        <dbReference type="ChEBI" id="CHEBI:90616"/>
        <dbReference type="EC" id="2.1.1.72"/>
    </reaction>
</comment>
<dbReference type="PANTHER" id="PTHR42933:SF3">
    <property type="entry name" value="TYPE I RESTRICTION ENZYME MJAVIII METHYLASE SUBUNIT"/>
    <property type="match status" value="1"/>
</dbReference>
<dbReference type="Proteomes" id="UP000003860">
    <property type="component" value="Unassembled WGS sequence"/>
</dbReference>
<dbReference type="EC" id="2.1.1.72" evidence="2"/>
<dbReference type="STRING" id="588581.Cpap_3982"/>
<reference evidence="11" key="2">
    <citation type="submission" date="2011-01" db="EMBL/GenBank/DDBJ databases">
        <title>The Non-contiguous Finished genome of Clostridium papyrosolvens.</title>
        <authorList>
            <person name="Lucas S."/>
            <person name="Copeland A."/>
            <person name="Lapidus A."/>
            <person name="Cheng J.-F."/>
            <person name="Goodwin L."/>
            <person name="Pitluck S."/>
            <person name="Misra M."/>
            <person name="Chertkov O."/>
            <person name="Detter J.C."/>
            <person name="Han C."/>
            <person name="Tapia R."/>
            <person name="Land M."/>
            <person name="Hauser L."/>
            <person name="Kyrpides N."/>
            <person name="Ivanova N."/>
            <person name="Pagani I."/>
            <person name="Mouttaki H."/>
            <person name="He Z."/>
            <person name="Zhou J."/>
            <person name="Hemme C.L."/>
            <person name="Woyke T."/>
        </authorList>
    </citation>
    <scope>NUCLEOTIDE SEQUENCE [LARGE SCALE GENOMIC DNA]</scope>
    <source>
        <strain evidence="11">DSM 2782</strain>
    </source>
</reference>
<keyword evidence="4 11" id="KW-0808">Transferase</keyword>
<sequence>MIMAKLTLQELEANLWKAADILRGELNAAQYKDYIFDLLFLKRMNDEFQTERETKKQEFLKQGMPAEEVDELLEDPQVYVSFFVPERARWDNLKNLNLNIGPELDKAFKAIEDEPKNVELIGVLTTTNFNDKERVSDKKLSQLLLLFDTMQLDADNLESSDMLGDAYQYLIKEFADEGGAKGGEFYTPSEVVQVLVNILKPQEGDRIYDPTVGSGGMLIKSIEYVRDHGGNPRNLSLFGQEINLSTWAICKMNMIFHNAKGADIRKGDTIRNPMHLEGGVLKTFDKVLANPPFSLKNWGHEEAMADPYHRFVYGVPPQSYGDLAFVSHMVASLNAKGKMGTVVPHGVLFRSGAEGKIRKGFAKDDLIEAIVGLPSNCFYGASIPAALMIINKNKSKERKGKILFIDASQGFVKNGNKNRLRDEDIKAITQAFDAFDDQEKFSAVVSLNTIKENDYNLNISRYVDTSEEEEEIDIEQVLQDIRDLKMDIADTEEKLNEYLEELGFEGI</sequence>
<keyword evidence="3 11" id="KW-0489">Methyltransferase</keyword>
<organism evidence="11 12">
    <name type="scientific">Ruminiclostridium papyrosolvens DSM 2782</name>
    <dbReference type="NCBI Taxonomy" id="588581"/>
    <lineage>
        <taxon>Bacteria</taxon>
        <taxon>Bacillati</taxon>
        <taxon>Bacillota</taxon>
        <taxon>Clostridia</taxon>
        <taxon>Eubacteriales</taxon>
        <taxon>Oscillospiraceae</taxon>
        <taxon>Ruminiclostridium</taxon>
    </lineage>
</organism>
<evidence type="ECO:0000256" key="5">
    <source>
        <dbReference type="ARBA" id="ARBA00022691"/>
    </source>
</evidence>
<dbReference type="SUPFAM" id="SSF53335">
    <property type="entry name" value="S-adenosyl-L-methionine-dependent methyltransferases"/>
    <property type="match status" value="1"/>
</dbReference>
<keyword evidence="5" id="KW-0949">S-adenosyl-L-methionine</keyword>
<evidence type="ECO:0000256" key="8">
    <source>
        <dbReference type="SAM" id="Coils"/>
    </source>
</evidence>
<evidence type="ECO:0000313" key="12">
    <source>
        <dbReference type="Proteomes" id="UP000003860"/>
    </source>
</evidence>
<name>F1T7U8_9FIRM</name>
<evidence type="ECO:0000256" key="7">
    <source>
        <dbReference type="ARBA" id="ARBA00047942"/>
    </source>
</evidence>
<evidence type="ECO:0000259" key="10">
    <source>
        <dbReference type="Pfam" id="PF12161"/>
    </source>
</evidence>
<dbReference type="InterPro" id="IPR038333">
    <property type="entry name" value="T1MK-like_N_sf"/>
</dbReference>
<dbReference type="InterPro" id="IPR004546">
    <property type="entry name" value="Restrct_endonuc_T1M"/>
</dbReference>
<dbReference type="InterPro" id="IPR002052">
    <property type="entry name" value="DNA_methylase_N6_adenine_CS"/>
</dbReference>
<evidence type="ECO:0000259" key="9">
    <source>
        <dbReference type="Pfam" id="PF02384"/>
    </source>
</evidence>
<feature type="domain" description="N6 adenine-specific DNA methyltransferase N-terminal" evidence="10">
    <location>
        <begin position="11"/>
        <end position="143"/>
    </location>
</feature>
<dbReference type="GO" id="GO:0003677">
    <property type="term" value="F:DNA binding"/>
    <property type="evidence" value="ECO:0007669"/>
    <property type="project" value="InterPro"/>
</dbReference>
<accession>F1T7U8</accession>
<dbReference type="EMBL" id="ACXX02000001">
    <property type="protein sequence ID" value="EGD49546.1"/>
    <property type="molecule type" value="Genomic_DNA"/>
</dbReference>
<dbReference type="InterPro" id="IPR022749">
    <property type="entry name" value="D12N6_MeTrfase_N"/>
</dbReference>
<comment type="similarity">
    <text evidence="1">Belongs to the N(4)/N(6)-methyltransferase family.</text>
</comment>
<dbReference type="Pfam" id="PF12161">
    <property type="entry name" value="HsdM_N"/>
    <property type="match status" value="1"/>
</dbReference>
<comment type="caution">
    <text evidence="11">The sequence shown here is derived from an EMBL/GenBank/DDBJ whole genome shotgun (WGS) entry which is preliminary data.</text>
</comment>
<dbReference type="PRINTS" id="PR00507">
    <property type="entry name" value="N12N6MTFRASE"/>
</dbReference>
<gene>
    <name evidence="11" type="ORF">Cpap_3982</name>
</gene>
<proteinExistence type="inferred from homology"/>
<dbReference type="GO" id="GO:0032259">
    <property type="term" value="P:methylation"/>
    <property type="evidence" value="ECO:0007669"/>
    <property type="project" value="UniProtKB-KW"/>
</dbReference>
<dbReference type="PANTHER" id="PTHR42933">
    <property type="entry name" value="SLR6095 PROTEIN"/>
    <property type="match status" value="1"/>
</dbReference>
<dbReference type="GO" id="GO:0008170">
    <property type="term" value="F:N-methyltransferase activity"/>
    <property type="evidence" value="ECO:0007669"/>
    <property type="project" value="InterPro"/>
</dbReference>
<evidence type="ECO:0000256" key="2">
    <source>
        <dbReference type="ARBA" id="ARBA00011900"/>
    </source>
</evidence>
<evidence type="ECO:0000256" key="4">
    <source>
        <dbReference type="ARBA" id="ARBA00022679"/>
    </source>
</evidence>
<dbReference type="InterPro" id="IPR051537">
    <property type="entry name" value="DNA_Adenine_Mtase"/>
</dbReference>
<feature type="domain" description="DNA methylase adenine-specific" evidence="9">
    <location>
        <begin position="159"/>
        <end position="470"/>
    </location>
</feature>
<dbReference type="InterPro" id="IPR003356">
    <property type="entry name" value="DNA_methylase_A-5"/>
</dbReference>
<evidence type="ECO:0000256" key="6">
    <source>
        <dbReference type="ARBA" id="ARBA00022747"/>
    </source>
</evidence>
<keyword evidence="8" id="KW-0175">Coiled coil</keyword>
<evidence type="ECO:0000256" key="3">
    <source>
        <dbReference type="ARBA" id="ARBA00022603"/>
    </source>
</evidence>
<dbReference type="GO" id="GO:0009007">
    <property type="term" value="F:site-specific DNA-methyltransferase (adenine-specific) activity"/>
    <property type="evidence" value="ECO:0007669"/>
    <property type="project" value="UniProtKB-EC"/>
</dbReference>
<dbReference type="InterPro" id="IPR029063">
    <property type="entry name" value="SAM-dependent_MTases_sf"/>
</dbReference>
<dbReference type="GO" id="GO:0009307">
    <property type="term" value="P:DNA restriction-modification system"/>
    <property type="evidence" value="ECO:0007669"/>
    <property type="project" value="UniProtKB-KW"/>
</dbReference>
<keyword evidence="12" id="KW-1185">Reference proteome</keyword>
<protein>
    <recommendedName>
        <fullName evidence="2">site-specific DNA-methyltransferase (adenine-specific)</fullName>
        <ecNumber evidence="2">2.1.1.72</ecNumber>
    </recommendedName>
</protein>
<reference evidence="11" key="1">
    <citation type="submission" date="2009-07" db="EMBL/GenBank/DDBJ databases">
        <authorList>
            <consortium name="US DOE Joint Genome Institute (JGI-PGF)"/>
            <person name="Lucas S."/>
            <person name="Copeland A."/>
            <person name="Lapidus A."/>
            <person name="Glavina del Rio T."/>
            <person name="Tice H."/>
            <person name="Bruce D."/>
            <person name="Goodwin L."/>
            <person name="Pitluck S."/>
            <person name="Larimer F."/>
            <person name="Land M.L."/>
            <person name="Mouttaki H."/>
            <person name="He Z."/>
            <person name="Zhou J."/>
            <person name="Hemme C.L."/>
        </authorList>
    </citation>
    <scope>NUCLEOTIDE SEQUENCE [LARGE SCALE GENOMIC DNA]</scope>
    <source>
        <strain evidence="11">DSM 2782</strain>
    </source>
</reference>
<dbReference type="PROSITE" id="PS00092">
    <property type="entry name" value="N6_MTASE"/>
    <property type="match status" value="1"/>
</dbReference>
<dbReference type="AlphaFoldDB" id="F1T7U8"/>
<dbReference type="eggNOG" id="COG0286">
    <property type="taxonomic scope" value="Bacteria"/>
</dbReference>
<keyword evidence="6" id="KW-0680">Restriction system</keyword>
<evidence type="ECO:0000256" key="1">
    <source>
        <dbReference type="ARBA" id="ARBA00006594"/>
    </source>
</evidence>
<dbReference type="Pfam" id="PF02384">
    <property type="entry name" value="N6_Mtase"/>
    <property type="match status" value="1"/>
</dbReference>
<evidence type="ECO:0000313" key="11">
    <source>
        <dbReference type="EMBL" id="EGD49546.1"/>
    </source>
</evidence>